<dbReference type="PANTHER" id="PTHR22642:SF20">
    <property type="entry name" value="AMIDOHYDROLASE 3 DOMAIN-CONTAINING PROTEIN"/>
    <property type="match status" value="1"/>
</dbReference>
<evidence type="ECO:0000313" key="3">
    <source>
        <dbReference type="Proteomes" id="UP000824130"/>
    </source>
</evidence>
<dbReference type="PANTHER" id="PTHR22642">
    <property type="entry name" value="IMIDAZOLONEPROPIONASE"/>
    <property type="match status" value="1"/>
</dbReference>
<proteinExistence type="predicted"/>
<sequence length="352" mass="39745">PSVEKYKEQILYYQENDANRYGVTLVQDCMHSDNAREAYRQLAEEGKLTLRIRGVYLLEPGKGREQLEKAIARKGSDNADDDFRIDTVKMFAEGAFSLIEPYDRAFTEENGLPADYNEDLYWSDDEFVSVAKNAMEAGFDVHVHAMGDNSVRQSVDCLVKAADGADTKGRPPRNVIAHLMLVRDEDMDLMAENDIMGNCQPRWMVYDSDIEGMTPMMGEKRANAAYPLRRFLDRGVRIAFGTDFPVTPPPDTMHEIQCAMTRAVFPEAPDYEKFKGKTLGSERPADLEEAVRSLSINGAYQIRAEEITGSIEEGKSADLVILDSDIEETDVDDIYAIKVEKTIFKGEIVYER</sequence>
<name>A0A9D1N7C6_9FIRM</name>
<dbReference type="InterPro" id="IPR013108">
    <property type="entry name" value="Amidohydro_3"/>
</dbReference>
<feature type="non-terminal residue" evidence="2">
    <location>
        <position position="1"/>
    </location>
</feature>
<dbReference type="InterPro" id="IPR032466">
    <property type="entry name" value="Metal_Hydrolase"/>
</dbReference>
<dbReference type="SUPFAM" id="SSF51556">
    <property type="entry name" value="Metallo-dependent hydrolases"/>
    <property type="match status" value="1"/>
</dbReference>
<dbReference type="EMBL" id="DVOB01000158">
    <property type="protein sequence ID" value="HIU96509.1"/>
    <property type="molecule type" value="Genomic_DNA"/>
</dbReference>
<dbReference type="InterPro" id="IPR011059">
    <property type="entry name" value="Metal-dep_hydrolase_composite"/>
</dbReference>
<reference evidence="2" key="1">
    <citation type="submission" date="2020-10" db="EMBL/GenBank/DDBJ databases">
        <authorList>
            <person name="Gilroy R."/>
        </authorList>
    </citation>
    <scope>NUCLEOTIDE SEQUENCE</scope>
    <source>
        <strain evidence="2">ChiSjej4B22-8349</strain>
    </source>
</reference>
<comment type="caution">
    <text evidence="2">The sequence shown here is derived from an EMBL/GenBank/DDBJ whole genome shotgun (WGS) entry which is preliminary data.</text>
</comment>
<dbReference type="Pfam" id="PF07969">
    <property type="entry name" value="Amidohydro_3"/>
    <property type="match status" value="1"/>
</dbReference>
<dbReference type="AlphaFoldDB" id="A0A9D1N7C6"/>
<gene>
    <name evidence="2" type="ORF">IAD25_07390</name>
</gene>
<dbReference type="Gene3D" id="3.20.20.140">
    <property type="entry name" value="Metal-dependent hydrolases"/>
    <property type="match status" value="1"/>
</dbReference>
<dbReference type="SUPFAM" id="SSF51338">
    <property type="entry name" value="Composite domain of metallo-dependent hydrolases"/>
    <property type="match status" value="1"/>
</dbReference>
<dbReference type="Gene3D" id="2.30.40.10">
    <property type="entry name" value="Urease, subunit C, domain 1"/>
    <property type="match status" value="1"/>
</dbReference>
<evidence type="ECO:0000313" key="2">
    <source>
        <dbReference type="EMBL" id="HIU96509.1"/>
    </source>
</evidence>
<accession>A0A9D1N7C6</accession>
<evidence type="ECO:0000259" key="1">
    <source>
        <dbReference type="Pfam" id="PF07969"/>
    </source>
</evidence>
<reference evidence="2" key="2">
    <citation type="journal article" date="2021" name="PeerJ">
        <title>Extensive microbial diversity within the chicken gut microbiome revealed by metagenomics and culture.</title>
        <authorList>
            <person name="Gilroy R."/>
            <person name="Ravi A."/>
            <person name="Getino M."/>
            <person name="Pursley I."/>
            <person name="Horton D.L."/>
            <person name="Alikhan N.F."/>
            <person name="Baker D."/>
            <person name="Gharbi K."/>
            <person name="Hall N."/>
            <person name="Watson M."/>
            <person name="Adriaenssens E.M."/>
            <person name="Foster-Nyarko E."/>
            <person name="Jarju S."/>
            <person name="Secka A."/>
            <person name="Antonio M."/>
            <person name="Oren A."/>
            <person name="Chaudhuri R.R."/>
            <person name="La Ragione R."/>
            <person name="Hildebrand F."/>
            <person name="Pallen M.J."/>
        </authorList>
    </citation>
    <scope>NUCLEOTIDE SEQUENCE</scope>
    <source>
        <strain evidence="2">ChiSjej4B22-8349</strain>
    </source>
</reference>
<dbReference type="Proteomes" id="UP000824130">
    <property type="component" value="Unassembled WGS sequence"/>
</dbReference>
<feature type="domain" description="Amidohydrolase 3" evidence="1">
    <location>
        <begin position="14"/>
        <end position="350"/>
    </location>
</feature>
<dbReference type="GO" id="GO:0016810">
    <property type="term" value="F:hydrolase activity, acting on carbon-nitrogen (but not peptide) bonds"/>
    <property type="evidence" value="ECO:0007669"/>
    <property type="project" value="InterPro"/>
</dbReference>
<protein>
    <submittedName>
        <fullName evidence="2">Amidohydrolase family protein</fullName>
    </submittedName>
</protein>
<organism evidence="2 3">
    <name type="scientific">Candidatus Allocopromorpha excrementipullorum</name>
    <dbReference type="NCBI Taxonomy" id="2840743"/>
    <lineage>
        <taxon>Bacteria</taxon>
        <taxon>Bacillati</taxon>
        <taxon>Bacillota</taxon>
        <taxon>Clostridia</taxon>
        <taxon>Eubacteriales</taxon>
        <taxon>Eubacteriaceae</taxon>
        <taxon>Eubacteriaceae incertae sedis</taxon>
        <taxon>Candidatus Allocopromorpha</taxon>
    </lineage>
</organism>